<keyword evidence="3" id="KW-0285">Flavoprotein</keyword>
<keyword evidence="4" id="KW-0274">FAD</keyword>
<dbReference type="Pfam" id="PF00441">
    <property type="entry name" value="Acyl-CoA_dh_1"/>
    <property type="match status" value="1"/>
</dbReference>
<sequence>MPSVNLTTFEQECRAFLEANARPLNRGTTQWGAGDDSLSAYAAIEPAADLARVQAAKRWKGLEFDAGFGWLSGPTSAGGAGLSAEHERLYLSMRSEYETADLDVFVISLGMVASTFQTFGAPEVQALVPQLHRGDLIGCQLFSEPGAGSDLASLTTKAERDGDEWVITGQKVWTSVAHHSDWGLLLARSESKPSKHDGLTAFALDMRTPGVEVRPLEMMTRGREFNEVFFDNVRISDSRRLGEAGKGWRTAIATLMNERALGAAGNDLFGVERCLERLRLTLQQPGMGGDDPVIRQQFARAYSMAQMIRYQAMAADARREAGLPAGPAESVFKLANTNTLRQIVDLAGAIWGPRVIADTGEWGAYSWADMILTMPGMRIAGGTDEVMRNILSERVLGMPKEPVA</sequence>
<keyword evidence="5" id="KW-0560">Oxidoreductase</keyword>
<evidence type="ECO:0000313" key="12">
    <source>
        <dbReference type="EMBL" id="CAB4969903.1"/>
    </source>
</evidence>
<organism evidence="11">
    <name type="scientific">freshwater metagenome</name>
    <dbReference type="NCBI Taxonomy" id="449393"/>
    <lineage>
        <taxon>unclassified sequences</taxon>
        <taxon>metagenomes</taxon>
        <taxon>ecological metagenomes</taxon>
    </lineage>
</organism>
<evidence type="ECO:0000313" key="9">
    <source>
        <dbReference type="EMBL" id="CAB4750220.1"/>
    </source>
</evidence>
<gene>
    <name evidence="9" type="ORF">UFOPK2656_03497</name>
    <name evidence="10" type="ORF">UFOPK3099_01029</name>
    <name evidence="11" type="ORF">UFOPK3651_03494</name>
    <name evidence="12" type="ORF">UFOPK3931_00008</name>
    <name evidence="8" type="ORF">UFOPK4189_03347</name>
</gene>
<dbReference type="SUPFAM" id="SSF56645">
    <property type="entry name" value="Acyl-CoA dehydrogenase NM domain-like"/>
    <property type="match status" value="1"/>
</dbReference>
<evidence type="ECO:0000259" key="6">
    <source>
        <dbReference type="Pfam" id="PF00441"/>
    </source>
</evidence>
<dbReference type="EMBL" id="CAFAAV010000062">
    <property type="protein sequence ID" value="CAB4815408.1"/>
    <property type="molecule type" value="Genomic_DNA"/>
</dbReference>
<evidence type="ECO:0000313" key="11">
    <source>
        <dbReference type="EMBL" id="CAB4960660.1"/>
    </source>
</evidence>
<evidence type="ECO:0000256" key="4">
    <source>
        <dbReference type="ARBA" id="ARBA00022827"/>
    </source>
</evidence>
<evidence type="ECO:0000256" key="1">
    <source>
        <dbReference type="ARBA" id="ARBA00001974"/>
    </source>
</evidence>
<dbReference type="GO" id="GO:0050660">
    <property type="term" value="F:flavin adenine dinucleotide binding"/>
    <property type="evidence" value="ECO:0007669"/>
    <property type="project" value="InterPro"/>
</dbReference>
<dbReference type="AlphaFoldDB" id="A0A6J7KYC1"/>
<dbReference type="GO" id="GO:0016627">
    <property type="term" value="F:oxidoreductase activity, acting on the CH-CH group of donors"/>
    <property type="evidence" value="ECO:0007669"/>
    <property type="project" value="InterPro"/>
</dbReference>
<dbReference type="InterPro" id="IPR006091">
    <property type="entry name" value="Acyl-CoA_Oxase/DH_mid-dom"/>
</dbReference>
<dbReference type="PANTHER" id="PTHR43292:SF4">
    <property type="entry name" value="ACYL-COA DEHYDROGENASE FADE34"/>
    <property type="match status" value="1"/>
</dbReference>
<evidence type="ECO:0000256" key="2">
    <source>
        <dbReference type="ARBA" id="ARBA00009347"/>
    </source>
</evidence>
<dbReference type="EMBL" id="CAFBOL010000001">
    <property type="protein sequence ID" value="CAB4969903.1"/>
    <property type="molecule type" value="Genomic_DNA"/>
</dbReference>
<evidence type="ECO:0000313" key="8">
    <source>
        <dbReference type="EMBL" id="CAB4365605.1"/>
    </source>
</evidence>
<dbReference type="InterPro" id="IPR052161">
    <property type="entry name" value="Mycobact_Acyl-CoA_DH"/>
</dbReference>
<feature type="domain" description="Acyl-CoA oxidase/dehydrogenase middle" evidence="7">
    <location>
        <begin position="139"/>
        <end position="233"/>
    </location>
</feature>
<dbReference type="Gene3D" id="1.20.140.10">
    <property type="entry name" value="Butyryl-CoA Dehydrogenase, subunit A, domain 3"/>
    <property type="match status" value="1"/>
</dbReference>
<evidence type="ECO:0000256" key="5">
    <source>
        <dbReference type="ARBA" id="ARBA00023002"/>
    </source>
</evidence>
<feature type="domain" description="Acyl-CoA dehydrogenase/oxidase C-terminal" evidence="6">
    <location>
        <begin position="245"/>
        <end position="396"/>
    </location>
</feature>
<dbReference type="InterPro" id="IPR046373">
    <property type="entry name" value="Acyl-CoA_Oxase/DH_mid-dom_sf"/>
</dbReference>
<dbReference type="Pfam" id="PF02770">
    <property type="entry name" value="Acyl-CoA_dh_M"/>
    <property type="match status" value="1"/>
</dbReference>
<dbReference type="PANTHER" id="PTHR43292">
    <property type="entry name" value="ACYL-COA DEHYDROGENASE"/>
    <property type="match status" value="1"/>
</dbReference>
<evidence type="ECO:0000256" key="3">
    <source>
        <dbReference type="ARBA" id="ARBA00022630"/>
    </source>
</evidence>
<dbReference type="EMBL" id="CAEZYF010000041">
    <property type="protein sequence ID" value="CAB4750220.1"/>
    <property type="molecule type" value="Genomic_DNA"/>
</dbReference>
<dbReference type="FunFam" id="2.40.110.10:FF:000011">
    <property type="entry name" value="Acyl-CoA dehydrogenase FadE34"/>
    <property type="match status" value="1"/>
</dbReference>
<dbReference type="Gene3D" id="2.40.110.10">
    <property type="entry name" value="Butyryl-CoA Dehydrogenase, subunit A, domain 2"/>
    <property type="match status" value="1"/>
</dbReference>
<comment type="cofactor">
    <cofactor evidence="1">
        <name>FAD</name>
        <dbReference type="ChEBI" id="CHEBI:57692"/>
    </cofactor>
</comment>
<dbReference type="InterPro" id="IPR009100">
    <property type="entry name" value="AcylCoA_DH/oxidase_NM_dom_sf"/>
</dbReference>
<reference evidence="11" key="1">
    <citation type="submission" date="2020-05" db="EMBL/GenBank/DDBJ databases">
        <authorList>
            <person name="Chiriac C."/>
            <person name="Salcher M."/>
            <person name="Ghai R."/>
            <person name="Kavagutti S V."/>
        </authorList>
    </citation>
    <scope>NUCLEOTIDE SEQUENCE</scope>
</reference>
<dbReference type="InterPro" id="IPR036250">
    <property type="entry name" value="AcylCo_DH-like_C"/>
</dbReference>
<accession>A0A6J7KYC1</accession>
<dbReference type="SUPFAM" id="SSF47203">
    <property type="entry name" value="Acyl-CoA dehydrogenase C-terminal domain-like"/>
    <property type="match status" value="1"/>
</dbReference>
<evidence type="ECO:0000313" key="10">
    <source>
        <dbReference type="EMBL" id="CAB4815408.1"/>
    </source>
</evidence>
<dbReference type="InterPro" id="IPR009075">
    <property type="entry name" value="AcylCo_DH/oxidase_C"/>
</dbReference>
<comment type="similarity">
    <text evidence="2">Belongs to the acyl-CoA dehydrogenase family.</text>
</comment>
<protein>
    <submittedName>
        <fullName evidence="11">Unannotated protein</fullName>
    </submittedName>
</protein>
<dbReference type="EMBL" id="CAESGF010000037">
    <property type="protein sequence ID" value="CAB4365605.1"/>
    <property type="molecule type" value="Genomic_DNA"/>
</dbReference>
<name>A0A6J7KYC1_9ZZZZ</name>
<dbReference type="EMBL" id="CAFBMT010000048">
    <property type="protein sequence ID" value="CAB4960660.1"/>
    <property type="molecule type" value="Genomic_DNA"/>
</dbReference>
<dbReference type="InterPro" id="IPR037069">
    <property type="entry name" value="AcylCoA_DH/ox_N_sf"/>
</dbReference>
<proteinExistence type="inferred from homology"/>
<dbReference type="Gene3D" id="1.10.540.10">
    <property type="entry name" value="Acyl-CoA dehydrogenase/oxidase, N-terminal domain"/>
    <property type="match status" value="1"/>
</dbReference>
<dbReference type="GO" id="GO:0005886">
    <property type="term" value="C:plasma membrane"/>
    <property type="evidence" value="ECO:0007669"/>
    <property type="project" value="TreeGrafter"/>
</dbReference>
<evidence type="ECO:0000259" key="7">
    <source>
        <dbReference type="Pfam" id="PF02770"/>
    </source>
</evidence>